<dbReference type="InterPro" id="IPR038377">
    <property type="entry name" value="Na/Glc_symporter_sf"/>
</dbReference>
<name>A0A9J6EYL6_RHIMP</name>
<dbReference type="VEuPathDB" id="VectorBase:LOC119180613"/>
<dbReference type="Pfam" id="PF00474">
    <property type="entry name" value="SSF"/>
    <property type="match status" value="2"/>
</dbReference>
<keyword evidence="9" id="KW-1185">Reference proteome</keyword>
<keyword evidence="3 7" id="KW-0812">Transmembrane</keyword>
<evidence type="ECO:0000256" key="1">
    <source>
        <dbReference type="ARBA" id="ARBA00004141"/>
    </source>
</evidence>
<dbReference type="GO" id="GO:0005886">
    <property type="term" value="C:plasma membrane"/>
    <property type="evidence" value="ECO:0007669"/>
    <property type="project" value="TreeGrafter"/>
</dbReference>
<dbReference type="EMBL" id="JABSTU010000001">
    <property type="protein sequence ID" value="KAH8039064.1"/>
    <property type="molecule type" value="Genomic_DNA"/>
</dbReference>
<keyword evidence="4 7" id="KW-1133">Transmembrane helix</keyword>
<dbReference type="GO" id="GO:0005412">
    <property type="term" value="F:D-glucose:sodium symporter activity"/>
    <property type="evidence" value="ECO:0007669"/>
    <property type="project" value="TreeGrafter"/>
</dbReference>
<gene>
    <name evidence="8" type="ORF">HPB51_004989</name>
</gene>
<comment type="subcellular location">
    <subcellularLocation>
        <location evidence="1">Membrane</location>
        <topology evidence="1">Multi-pass membrane protein</topology>
    </subcellularLocation>
</comment>
<dbReference type="PROSITE" id="PS50283">
    <property type="entry name" value="NA_SOLUT_SYMP_3"/>
    <property type="match status" value="1"/>
</dbReference>
<evidence type="ECO:0000313" key="9">
    <source>
        <dbReference type="Proteomes" id="UP000821866"/>
    </source>
</evidence>
<evidence type="ECO:0000256" key="6">
    <source>
        <dbReference type="RuleBase" id="RU362091"/>
    </source>
</evidence>
<feature type="transmembrane region" description="Helical" evidence="7">
    <location>
        <begin position="52"/>
        <end position="69"/>
    </location>
</feature>
<evidence type="ECO:0000256" key="5">
    <source>
        <dbReference type="ARBA" id="ARBA00023136"/>
    </source>
</evidence>
<accession>A0A9J6EYL6</accession>
<dbReference type="Proteomes" id="UP000821866">
    <property type="component" value="Chromosome 1"/>
</dbReference>
<dbReference type="PANTHER" id="PTHR11819:SF195">
    <property type="entry name" value="SODIUM_GLUCOSE COTRANSPORTER 4"/>
    <property type="match status" value="1"/>
</dbReference>
<dbReference type="PANTHER" id="PTHR11819">
    <property type="entry name" value="SOLUTE CARRIER FAMILY 5"/>
    <property type="match status" value="1"/>
</dbReference>
<dbReference type="Gene3D" id="1.20.1730.10">
    <property type="entry name" value="Sodium/glucose cotransporter"/>
    <property type="match status" value="1"/>
</dbReference>
<feature type="transmembrane region" description="Helical" evidence="7">
    <location>
        <begin position="108"/>
        <end position="132"/>
    </location>
</feature>
<organism evidence="8 9">
    <name type="scientific">Rhipicephalus microplus</name>
    <name type="common">Cattle tick</name>
    <name type="synonym">Boophilus microplus</name>
    <dbReference type="NCBI Taxonomy" id="6941"/>
    <lineage>
        <taxon>Eukaryota</taxon>
        <taxon>Metazoa</taxon>
        <taxon>Ecdysozoa</taxon>
        <taxon>Arthropoda</taxon>
        <taxon>Chelicerata</taxon>
        <taxon>Arachnida</taxon>
        <taxon>Acari</taxon>
        <taxon>Parasitiformes</taxon>
        <taxon>Ixodida</taxon>
        <taxon>Ixodoidea</taxon>
        <taxon>Ixodidae</taxon>
        <taxon>Rhipicephalinae</taxon>
        <taxon>Rhipicephalus</taxon>
        <taxon>Boophilus</taxon>
    </lineage>
</organism>
<feature type="transmembrane region" description="Helical" evidence="7">
    <location>
        <begin position="21"/>
        <end position="40"/>
    </location>
</feature>
<reference evidence="8" key="1">
    <citation type="journal article" date="2020" name="Cell">
        <title>Large-Scale Comparative Analyses of Tick Genomes Elucidate Their Genetic Diversity and Vector Capacities.</title>
        <authorList>
            <consortium name="Tick Genome and Microbiome Consortium (TIGMIC)"/>
            <person name="Jia N."/>
            <person name="Wang J."/>
            <person name="Shi W."/>
            <person name="Du L."/>
            <person name="Sun Y."/>
            <person name="Zhan W."/>
            <person name="Jiang J.F."/>
            <person name="Wang Q."/>
            <person name="Zhang B."/>
            <person name="Ji P."/>
            <person name="Bell-Sakyi L."/>
            <person name="Cui X.M."/>
            <person name="Yuan T.T."/>
            <person name="Jiang B.G."/>
            <person name="Yang W.F."/>
            <person name="Lam T.T."/>
            <person name="Chang Q.C."/>
            <person name="Ding S.J."/>
            <person name="Wang X.J."/>
            <person name="Zhu J.G."/>
            <person name="Ruan X.D."/>
            <person name="Zhao L."/>
            <person name="Wei J.T."/>
            <person name="Ye R.Z."/>
            <person name="Que T.C."/>
            <person name="Du C.H."/>
            <person name="Zhou Y.H."/>
            <person name="Cheng J.X."/>
            <person name="Dai P.F."/>
            <person name="Guo W.B."/>
            <person name="Han X.H."/>
            <person name="Huang E.J."/>
            <person name="Li L.F."/>
            <person name="Wei W."/>
            <person name="Gao Y.C."/>
            <person name="Liu J.Z."/>
            <person name="Shao H.Z."/>
            <person name="Wang X."/>
            <person name="Wang C.C."/>
            <person name="Yang T.C."/>
            <person name="Huo Q.B."/>
            <person name="Li W."/>
            <person name="Chen H.Y."/>
            <person name="Chen S.E."/>
            <person name="Zhou L.G."/>
            <person name="Ni X.B."/>
            <person name="Tian J.H."/>
            <person name="Sheng Y."/>
            <person name="Liu T."/>
            <person name="Pan Y.S."/>
            <person name="Xia L.Y."/>
            <person name="Li J."/>
            <person name="Zhao F."/>
            <person name="Cao W.C."/>
        </authorList>
    </citation>
    <scope>NUCLEOTIDE SEQUENCE</scope>
    <source>
        <strain evidence="8">Rmic-2018</strain>
    </source>
</reference>
<keyword evidence="5 7" id="KW-0472">Membrane</keyword>
<comment type="similarity">
    <text evidence="2 6">Belongs to the sodium:solute symporter (SSF) (TC 2.A.21) family.</text>
</comment>
<comment type="caution">
    <text evidence="8">The sequence shown here is derived from an EMBL/GenBank/DDBJ whole genome shotgun (WGS) entry which is preliminary data.</text>
</comment>
<feature type="transmembrane region" description="Helical" evidence="7">
    <location>
        <begin position="75"/>
        <end position="101"/>
    </location>
</feature>
<evidence type="ECO:0000313" key="8">
    <source>
        <dbReference type="EMBL" id="KAH8039064.1"/>
    </source>
</evidence>
<proteinExistence type="inferred from homology"/>
<evidence type="ECO:0000256" key="7">
    <source>
        <dbReference type="SAM" id="Phobius"/>
    </source>
</evidence>
<evidence type="ECO:0008006" key="10">
    <source>
        <dbReference type="Google" id="ProtNLM"/>
    </source>
</evidence>
<dbReference type="AlphaFoldDB" id="A0A9J6EYL6"/>
<protein>
    <recommendedName>
        <fullName evidence="10">Sodium/solute symporter</fullName>
    </recommendedName>
</protein>
<dbReference type="InterPro" id="IPR001734">
    <property type="entry name" value="Na/solute_symporter"/>
</dbReference>
<reference evidence="8" key="2">
    <citation type="submission" date="2021-09" db="EMBL/GenBank/DDBJ databases">
        <authorList>
            <person name="Jia N."/>
            <person name="Wang J."/>
            <person name="Shi W."/>
            <person name="Du L."/>
            <person name="Sun Y."/>
            <person name="Zhan W."/>
            <person name="Jiang J."/>
            <person name="Wang Q."/>
            <person name="Zhang B."/>
            <person name="Ji P."/>
            <person name="Sakyi L.B."/>
            <person name="Cui X."/>
            <person name="Yuan T."/>
            <person name="Jiang B."/>
            <person name="Yang W."/>
            <person name="Lam T.T.-Y."/>
            <person name="Chang Q."/>
            <person name="Ding S."/>
            <person name="Wang X."/>
            <person name="Zhu J."/>
            <person name="Ruan X."/>
            <person name="Zhao L."/>
            <person name="Wei J."/>
            <person name="Que T."/>
            <person name="Du C."/>
            <person name="Cheng J."/>
            <person name="Dai P."/>
            <person name="Han X."/>
            <person name="Huang E."/>
            <person name="Gao Y."/>
            <person name="Liu J."/>
            <person name="Shao H."/>
            <person name="Ye R."/>
            <person name="Li L."/>
            <person name="Wei W."/>
            <person name="Wang X."/>
            <person name="Wang C."/>
            <person name="Huo Q."/>
            <person name="Li W."/>
            <person name="Guo W."/>
            <person name="Chen H."/>
            <person name="Chen S."/>
            <person name="Zhou L."/>
            <person name="Zhou L."/>
            <person name="Ni X."/>
            <person name="Tian J."/>
            <person name="Zhou Y."/>
            <person name="Sheng Y."/>
            <person name="Liu T."/>
            <person name="Pan Y."/>
            <person name="Xia L."/>
            <person name="Li J."/>
            <person name="Zhao F."/>
            <person name="Cao W."/>
        </authorList>
    </citation>
    <scope>NUCLEOTIDE SEQUENCE</scope>
    <source>
        <strain evidence="8">Rmic-2018</strain>
        <tissue evidence="8">Larvae</tissue>
    </source>
</reference>
<evidence type="ECO:0000256" key="4">
    <source>
        <dbReference type="ARBA" id="ARBA00022989"/>
    </source>
</evidence>
<feature type="transmembrane region" description="Helical" evidence="7">
    <location>
        <begin position="138"/>
        <end position="157"/>
    </location>
</feature>
<sequence>MTETAGESRAFDSINLESWDIVVIVAYFVGVIAVGFWVGASLFASNIGSGHFVGLAGSGAATGIGIAGFELNAVFILMILGWFFVPVYVASGADLFAGAIFIKQALDWNLYVSVCVLLAIACIFTVAGGLSAVIWTDFVQTILIVVGAFVLMVLSFIRVGGYNKLMRDFAFAEPTNNSYVQFDLDNTVLAPRFPTTTTTCCAPHPTLSCPGPEWCLV</sequence>
<evidence type="ECO:0000256" key="2">
    <source>
        <dbReference type="ARBA" id="ARBA00006434"/>
    </source>
</evidence>
<evidence type="ECO:0000256" key="3">
    <source>
        <dbReference type="ARBA" id="ARBA00022692"/>
    </source>
</evidence>